<reference evidence="2 3" key="1">
    <citation type="submission" date="2018-08" db="EMBL/GenBank/DDBJ databases">
        <authorList>
            <person name="Lee Y."/>
            <person name="Kakembo D."/>
        </authorList>
    </citation>
    <scope>NUCLEOTIDE SEQUENCE [LARGE SCALE GENOMIC DNA]</scope>
    <source>
        <strain evidence="2 3">JBCS1880</strain>
    </source>
</reference>
<sequence length="80" mass="9026">MDLHEQLAEVMDATTFLAFVHALAADKRANNDWENISVEAFLDAAISWAEDSEFGIRQGLPPSNLWAQFATFLYCGKIYE</sequence>
<dbReference type="AlphaFoldDB" id="A0AAI8PAQ8"/>
<feature type="domain" description="DUF7660" evidence="1">
    <location>
        <begin position="15"/>
        <end position="80"/>
    </location>
</feature>
<organism evidence="2 3">
    <name type="scientific">Pseudomonas parafulva</name>
    <dbReference type="NCBI Taxonomy" id="157782"/>
    <lineage>
        <taxon>Bacteria</taxon>
        <taxon>Pseudomonadati</taxon>
        <taxon>Pseudomonadota</taxon>
        <taxon>Gammaproteobacteria</taxon>
        <taxon>Pseudomonadales</taxon>
        <taxon>Pseudomonadaceae</taxon>
        <taxon>Pseudomonas</taxon>
    </lineage>
</organism>
<dbReference type="Pfam" id="PF24693">
    <property type="entry name" value="DUF7660"/>
    <property type="match status" value="1"/>
</dbReference>
<dbReference type="EMBL" id="CP031641">
    <property type="protein sequence ID" value="AXO87616.1"/>
    <property type="molecule type" value="Genomic_DNA"/>
</dbReference>
<evidence type="ECO:0000313" key="2">
    <source>
        <dbReference type="EMBL" id="AXO87616.1"/>
    </source>
</evidence>
<gene>
    <name evidence="2" type="ORF">DZC75_06095</name>
</gene>
<keyword evidence="3" id="KW-1185">Reference proteome</keyword>
<name>A0AAI8PAQ8_9PSED</name>
<accession>A0AAI8PAQ8</accession>
<proteinExistence type="predicted"/>
<dbReference type="KEGG" id="ppv:NJ69_03370"/>
<dbReference type="RefSeq" id="WP_029612354.1">
    <property type="nucleotide sequence ID" value="NZ_CP009747.1"/>
</dbReference>
<dbReference type="Proteomes" id="UP000258127">
    <property type="component" value="Chromosome"/>
</dbReference>
<evidence type="ECO:0000259" key="1">
    <source>
        <dbReference type="Pfam" id="PF24693"/>
    </source>
</evidence>
<evidence type="ECO:0000313" key="3">
    <source>
        <dbReference type="Proteomes" id="UP000258127"/>
    </source>
</evidence>
<dbReference type="InterPro" id="IPR056077">
    <property type="entry name" value="DUF7660"/>
</dbReference>
<protein>
    <recommendedName>
        <fullName evidence="1">DUF7660 domain-containing protein</fullName>
    </recommendedName>
</protein>